<feature type="transmembrane region" description="Helical" evidence="2">
    <location>
        <begin position="106"/>
        <end position="127"/>
    </location>
</feature>
<sequence length="214" mass="24803">MPILFDSDKLNKGKKKPGEDGQADNDFDLDTFLYSSSKHRLFHSFCFKPHTKFDGQKKHEQVILVLRYHPITQLPWIIVTLILAFVPYILLFILRQQLNPAQVIGFILFWYAFLYMFVFINAINYLFNVGIVTTDRILDVDLQNVLYKEVNIAILNKIEDVTTTTIGFIASYFDFGRVHVQTAGTDINLEFDNVPMPTEVAKIINELSKQYSRV</sequence>
<dbReference type="Proteomes" id="UP000176376">
    <property type="component" value="Unassembled WGS sequence"/>
</dbReference>
<keyword evidence="2" id="KW-1133">Transmembrane helix</keyword>
<dbReference type="AlphaFoldDB" id="A0A1F7JNQ4"/>
<organism evidence="3 4">
    <name type="scientific">Candidatus Roizmanbacteria bacterium RIFCSPLOWO2_02_FULL_38_10</name>
    <dbReference type="NCBI Taxonomy" id="1802074"/>
    <lineage>
        <taxon>Bacteria</taxon>
        <taxon>Candidatus Roizmaniibacteriota</taxon>
    </lineage>
</organism>
<name>A0A1F7JNQ4_9BACT</name>
<evidence type="ECO:0000313" key="3">
    <source>
        <dbReference type="EMBL" id="OGK57226.1"/>
    </source>
</evidence>
<evidence type="ECO:0000313" key="4">
    <source>
        <dbReference type="Proteomes" id="UP000176376"/>
    </source>
</evidence>
<evidence type="ECO:0008006" key="5">
    <source>
        <dbReference type="Google" id="ProtNLM"/>
    </source>
</evidence>
<feature type="compositionally biased region" description="Basic and acidic residues" evidence="1">
    <location>
        <begin position="1"/>
        <end position="19"/>
    </location>
</feature>
<keyword evidence="2" id="KW-0812">Transmembrane</keyword>
<accession>A0A1F7JNQ4</accession>
<evidence type="ECO:0000256" key="2">
    <source>
        <dbReference type="SAM" id="Phobius"/>
    </source>
</evidence>
<proteinExistence type="predicted"/>
<protein>
    <recommendedName>
        <fullName evidence="5">DUF304 domain-containing protein</fullName>
    </recommendedName>
</protein>
<reference evidence="3 4" key="1">
    <citation type="journal article" date="2016" name="Nat. Commun.">
        <title>Thousands of microbial genomes shed light on interconnected biogeochemical processes in an aquifer system.</title>
        <authorList>
            <person name="Anantharaman K."/>
            <person name="Brown C.T."/>
            <person name="Hug L.A."/>
            <person name="Sharon I."/>
            <person name="Castelle C.J."/>
            <person name="Probst A.J."/>
            <person name="Thomas B.C."/>
            <person name="Singh A."/>
            <person name="Wilkins M.J."/>
            <person name="Karaoz U."/>
            <person name="Brodie E.L."/>
            <person name="Williams K.H."/>
            <person name="Hubbard S.S."/>
            <person name="Banfield J.F."/>
        </authorList>
    </citation>
    <scope>NUCLEOTIDE SEQUENCE [LARGE SCALE GENOMIC DNA]</scope>
</reference>
<feature type="region of interest" description="Disordered" evidence="1">
    <location>
        <begin position="1"/>
        <end position="22"/>
    </location>
</feature>
<gene>
    <name evidence="3" type="ORF">A3J15_02075</name>
</gene>
<comment type="caution">
    <text evidence="3">The sequence shown here is derived from an EMBL/GenBank/DDBJ whole genome shotgun (WGS) entry which is preliminary data.</text>
</comment>
<keyword evidence="2" id="KW-0472">Membrane</keyword>
<dbReference type="STRING" id="1802074.A3J15_02075"/>
<feature type="transmembrane region" description="Helical" evidence="2">
    <location>
        <begin position="74"/>
        <end position="94"/>
    </location>
</feature>
<dbReference type="EMBL" id="MGAY01000009">
    <property type="protein sequence ID" value="OGK57226.1"/>
    <property type="molecule type" value="Genomic_DNA"/>
</dbReference>
<evidence type="ECO:0000256" key="1">
    <source>
        <dbReference type="SAM" id="MobiDB-lite"/>
    </source>
</evidence>